<accession>A0ABV6GK79</accession>
<feature type="transmembrane region" description="Helical" evidence="1">
    <location>
        <begin position="69"/>
        <end position="87"/>
    </location>
</feature>
<organism evidence="2 3">
    <name type="scientific">Metabacillus herbersteinensis</name>
    <dbReference type="NCBI Taxonomy" id="283816"/>
    <lineage>
        <taxon>Bacteria</taxon>
        <taxon>Bacillati</taxon>
        <taxon>Bacillota</taxon>
        <taxon>Bacilli</taxon>
        <taxon>Bacillales</taxon>
        <taxon>Bacillaceae</taxon>
        <taxon>Metabacillus</taxon>
    </lineage>
</organism>
<keyword evidence="1" id="KW-0472">Membrane</keyword>
<protein>
    <submittedName>
        <fullName evidence="2">DUF2269 family protein</fullName>
    </submittedName>
</protein>
<evidence type="ECO:0000313" key="2">
    <source>
        <dbReference type="EMBL" id="MFC0274084.1"/>
    </source>
</evidence>
<dbReference type="Proteomes" id="UP001589854">
    <property type="component" value="Unassembled WGS sequence"/>
</dbReference>
<comment type="caution">
    <text evidence="2">The sequence shown here is derived from an EMBL/GenBank/DDBJ whole genome shotgun (WGS) entry which is preliminary data.</text>
</comment>
<sequence>MLYFVGNYGAFTQLWFLGSLVCYIIFQIIVICLITPNNKKLSQWVFNEENQSEKELPLLEQSYLSRVNGLFYVASTFGVLLFILMIIKP</sequence>
<keyword evidence="1" id="KW-1133">Transmembrane helix</keyword>
<dbReference type="RefSeq" id="WP_378938027.1">
    <property type="nucleotide sequence ID" value="NZ_JBHLVO010000029.1"/>
</dbReference>
<dbReference type="Pfam" id="PF10027">
    <property type="entry name" value="DUF2269"/>
    <property type="match status" value="1"/>
</dbReference>
<dbReference type="EMBL" id="JBHLVO010000029">
    <property type="protein sequence ID" value="MFC0274084.1"/>
    <property type="molecule type" value="Genomic_DNA"/>
</dbReference>
<feature type="transmembrane region" description="Helical" evidence="1">
    <location>
        <begin position="12"/>
        <end position="34"/>
    </location>
</feature>
<keyword evidence="3" id="KW-1185">Reference proteome</keyword>
<dbReference type="InterPro" id="IPR018729">
    <property type="entry name" value="DUF2269_transmembrane"/>
</dbReference>
<name>A0ABV6GK79_9BACI</name>
<evidence type="ECO:0000256" key="1">
    <source>
        <dbReference type="SAM" id="Phobius"/>
    </source>
</evidence>
<evidence type="ECO:0000313" key="3">
    <source>
        <dbReference type="Proteomes" id="UP001589854"/>
    </source>
</evidence>
<proteinExistence type="predicted"/>
<gene>
    <name evidence="2" type="ORF">ACFFIX_22305</name>
</gene>
<reference evidence="2 3" key="1">
    <citation type="submission" date="2024-09" db="EMBL/GenBank/DDBJ databases">
        <authorList>
            <person name="Sun Q."/>
            <person name="Mori K."/>
        </authorList>
    </citation>
    <scope>NUCLEOTIDE SEQUENCE [LARGE SCALE GENOMIC DNA]</scope>
    <source>
        <strain evidence="2 3">CCM 7228</strain>
    </source>
</reference>
<keyword evidence="1" id="KW-0812">Transmembrane</keyword>